<dbReference type="Proteomes" id="UP001353858">
    <property type="component" value="Unassembled WGS sequence"/>
</dbReference>
<evidence type="ECO:0000256" key="3">
    <source>
        <dbReference type="SAM" id="SignalP"/>
    </source>
</evidence>
<keyword evidence="5" id="KW-1185">Reference proteome</keyword>
<keyword evidence="2" id="KW-0812">Transmembrane</keyword>
<accession>A0AAN7SC47</accession>
<sequence>MRALIIVFACLLVSVMCDYGHGHHGGSDYDHHGGGGSHHGSGIVTETQIAETLTLLCIKQVLTGGTIKQFMAVCPVSCRETGKQEQFVTYIGNQKFSVTHPKKTLVLKRQEETYNLTIDSNIGSLWIDAPCGCTFQDNENITTYPTYRCIDKTITYGRRHLVPAVWSQFQGLTLPSWDSTLPQFDNLHNCLNKNWIEENVKSSSTPVITYFVVINFLLIVSIIFTNAYLYVKLKKKIVYYERHKLNPADKKTFEIGSVKFRKAKTTYTRPKDRPLPEPIQEETEYLDPNEVNIPSTSSATPSSIIQHSSPMMPTSNPVTPTTSTSPSHYVPMNKSQYVPFSKMFATDNN</sequence>
<evidence type="ECO:0000256" key="2">
    <source>
        <dbReference type="SAM" id="Phobius"/>
    </source>
</evidence>
<evidence type="ECO:0000313" key="4">
    <source>
        <dbReference type="EMBL" id="KAK4883981.1"/>
    </source>
</evidence>
<proteinExistence type="predicted"/>
<organism evidence="4 5">
    <name type="scientific">Aquatica leii</name>
    <dbReference type="NCBI Taxonomy" id="1421715"/>
    <lineage>
        <taxon>Eukaryota</taxon>
        <taxon>Metazoa</taxon>
        <taxon>Ecdysozoa</taxon>
        <taxon>Arthropoda</taxon>
        <taxon>Hexapoda</taxon>
        <taxon>Insecta</taxon>
        <taxon>Pterygota</taxon>
        <taxon>Neoptera</taxon>
        <taxon>Endopterygota</taxon>
        <taxon>Coleoptera</taxon>
        <taxon>Polyphaga</taxon>
        <taxon>Elateriformia</taxon>
        <taxon>Elateroidea</taxon>
        <taxon>Lampyridae</taxon>
        <taxon>Luciolinae</taxon>
        <taxon>Aquatica</taxon>
    </lineage>
</organism>
<dbReference type="AlphaFoldDB" id="A0AAN7SC47"/>
<keyword evidence="3" id="KW-0732">Signal</keyword>
<feature type="chain" id="PRO_5042849941" evidence="3">
    <location>
        <begin position="23"/>
        <end position="349"/>
    </location>
</feature>
<name>A0AAN7SC47_9COLE</name>
<feature type="transmembrane region" description="Helical" evidence="2">
    <location>
        <begin position="207"/>
        <end position="231"/>
    </location>
</feature>
<keyword evidence="2" id="KW-1133">Transmembrane helix</keyword>
<dbReference type="EMBL" id="JARPUR010000001">
    <property type="protein sequence ID" value="KAK4883981.1"/>
    <property type="molecule type" value="Genomic_DNA"/>
</dbReference>
<feature type="compositionally biased region" description="Low complexity" evidence="1">
    <location>
        <begin position="293"/>
        <end position="327"/>
    </location>
</feature>
<evidence type="ECO:0000256" key="1">
    <source>
        <dbReference type="SAM" id="MobiDB-lite"/>
    </source>
</evidence>
<feature type="signal peptide" evidence="3">
    <location>
        <begin position="1"/>
        <end position="22"/>
    </location>
</feature>
<evidence type="ECO:0000313" key="5">
    <source>
        <dbReference type="Proteomes" id="UP001353858"/>
    </source>
</evidence>
<feature type="region of interest" description="Disordered" evidence="1">
    <location>
        <begin position="289"/>
        <end position="330"/>
    </location>
</feature>
<comment type="caution">
    <text evidence="4">The sequence shown here is derived from an EMBL/GenBank/DDBJ whole genome shotgun (WGS) entry which is preliminary data.</text>
</comment>
<keyword evidence="2" id="KW-0472">Membrane</keyword>
<reference evidence="5" key="1">
    <citation type="submission" date="2023-01" db="EMBL/GenBank/DDBJ databases">
        <title>Key to firefly adult light organ development and bioluminescence: homeobox transcription factors regulate luciferase expression and transportation to peroxisome.</title>
        <authorList>
            <person name="Fu X."/>
        </authorList>
    </citation>
    <scope>NUCLEOTIDE SEQUENCE [LARGE SCALE GENOMIC DNA]</scope>
</reference>
<gene>
    <name evidence="4" type="ORF">RN001_000252</name>
</gene>
<protein>
    <submittedName>
        <fullName evidence="4">Uncharacterized protein</fullName>
    </submittedName>
</protein>